<evidence type="ECO:0000313" key="2">
    <source>
        <dbReference type="EMBL" id="KXJ94121.1"/>
    </source>
</evidence>
<reference evidence="3" key="1">
    <citation type="submission" date="2016-02" db="EMBL/GenBank/DDBJ databases">
        <title>Draft genome sequence of Microdochium bolleyi, a fungal endophyte of beachgrass.</title>
        <authorList>
            <consortium name="DOE Joint Genome Institute"/>
            <person name="David A.S."/>
            <person name="May G."/>
            <person name="Haridas S."/>
            <person name="Lim J."/>
            <person name="Wang M."/>
            <person name="Labutti K."/>
            <person name="Lipzen A."/>
            <person name="Barry K."/>
            <person name="Grigoriev I.V."/>
        </authorList>
    </citation>
    <scope>NUCLEOTIDE SEQUENCE [LARGE SCALE GENOMIC DNA]</scope>
    <source>
        <strain evidence="3">J235TASD1</strain>
    </source>
</reference>
<organism evidence="2 3">
    <name type="scientific">Microdochium bolleyi</name>
    <dbReference type="NCBI Taxonomy" id="196109"/>
    <lineage>
        <taxon>Eukaryota</taxon>
        <taxon>Fungi</taxon>
        <taxon>Dikarya</taxon>
        <taxon>Ascomycota</taxon>
        <taxon>Pezizomycotina</taxon>
        <taxon>Sordariomycetes</taxon>
        <taxon>Xylariomycetidae</taxon>
        <taxon>Xylariales</taxon>
        <taxon>Microdochiaceae</taxon>
        <taxon>Microdochium</taxon>
    </lineage>
</organism>
<dbReference type="Proteomes" id="UP000070501">
    <property type="component" value="Unassembled WGS sequence"/>
</dbReference>
<dbReference type="EMBL" id="KQ964247">
    <property type="protein sequence ID" value="KXJ94121.1"/>
    <property type="molecule type" value="Genomic_DNA"/>
</dbReference>
<evidence type="ECO:0000313" key="3">
    <source>
        <dbReference type="Proteomes" id="UP000070501"/>
    </source>
</evidence>
<evidence type="ECO:0000256" key="1">
    <source>
        <dbReference type="SAM" id="MobiDB-lite"/>
    </source>
</evidence>
<keyword evidence="3" id="KW-1185">Reference proteome</keyword>
<name>A0A136JAD8_9PEZI</name>
<dbReference type="InParanoid" id="A0A136JAD8"/>
<sequence>MQSPSTSSSLRLPGTSPGVSCEKQEGAPIKYTTVGSVYNPAASLPLQPPARRGRAIKWPLTPGPEPTRYAKSAMPVLPSKVQPSPGLGGLPPLTSFALHYSPLQQNIDRAISPTAISDPVSQAKSLDEHQSACSTLSPPALGPGISTPMSSFPLENTSVSGWSDGGCPKDVDEDTCTDDKLNHFSVKGLTSLASYPNPNQKAAQERLQRARPLQNLSPVTRANPYSLPTHHAFQTPALHQEARCTVPLSFASTSGSQDVTIDAGNISSEAATMRSLALSKTGVPRPLTAGPPGQRQPRPIGHQIHLIKLLKSRDPAFRGGTRTEGPVTASCNHYNSTVQGHTLPAPVLARRNEVSASPDISIAHCRGSRKVYDTINYDQTRQWYQDQLPPFFDFETSFLDGAWIEESMAEQDMIKHSEWRLARASAQFAASNSHNESTNNRSPLKLREESPVPLQMISPRKSMLTVEEANMIPTHEHAAELLKFALKSFQRREELFQAPLTMA</sequence>
<feature type="compositionally biased region" description="Polar residues" evidence="1">
    <location>
        <begin position="428"/>
        <end position="442"/>
    </location>
</feature>
<gene>
    <name evidence="2" type="ORF">Micbo1qcDRAFT_220716</name>
</gene>
<accession>A0A136JAD8</accession>
<feature type="region of interest" description="Disordered" evidence="1">
    <location>
        <begin position="41"/>
        <end position="63"/>
    </location>
</feature>
<protein>
    <submittedName>
        <fullName evidence="2">Uncharacterized protein</fullName>
    </submittedName>
</protein>
<feature type="region of interest" description="Disordered" evidence="1">
    <location>
        <begin position="1"/>
        <end position="25"/>
    </location>
</feature>
<feature type="region of interest" description="Disordered" evidence="1">
    <location>
        <begin position="428"/>
        <end position="449"/>
    </location>
</feature>
<dbReference type="OrthoDB" id="4588713at2759"/>
<feature type="region of interest" description="Disordered" evidence="1">
    <location>
        <begin position="192"/>
        <end position="228"/>
    </location>
</feature>
<proteinExistence type="predicted"/>
<feature type="compositionally biased region" description="Polar residues" evidence="1">
    <location>
        <begin position="192"/>
        <end position="202"/>
    </location>
</feature>
<feature type="compositionally biased region" description="Polar residues" evidence="1">
    <location>
        <begin position="1"/>
        <end position="10"/>
    </location>
</feature>
<dbReference type="AlphaFoldDB" id="A0A136JAD8"/>